<gene>
    <name evidence="2" type="ORF">SDC9_117097</name>
</gene>
<protein>
    <submittedName>
        <fullName evidence="2">Uncharacterized protein</fullName>
    </submittedName>
</protein>
<dbReference type="AlphaFoldDB" id="A0A645C7W6"/>
<comment type="caution">
    <text evidence="2">The sequence shown here is derived from an EMBL/GenBank/DDBJ whole genome shotgun (WGS) entry which is preliminary data.</text>
</comment>
<feature type="region of interest" description="Disordered" evidence="1">
    <location>
        <begin position="62"/>
        <end position="91"/>
    </location>
</feature>
<dbReference type="EMBL" id="VSSQ01023301">
    <property type="protein sequence ID" value="MPM70144.1"/>
    <property type="molecule type" value="Genomic_DNA"/>
</dbReference>
<accession>A0A645C7W6</accession>
<name>A0A645C7W6_9ZZZZ</name>
<dbReference type="AntiFam" id="ANF00246">
    <property type="entry name" value="Shadow ORF (opposite dctM)"/>
</dbReference>
<proteinExistence type="predicted"/>
<reference evidence="2" key="1">
    <citation type="submission" date="2019-08" db="EMBL/GenBank/DDBJ databases">
        <authorList>
            <person name="Kucharzyk K."/>
            <person name="Murdoch R.W."/>
            <person name="Higgins S."/>
            <person name="Loffler F."/>
        </authorList>
    </citation>
    <scope>NUCLEOTIDE SEQUENCE</scope>
</reference>
<evidence type="ECO:0000256" key="1">
    <source>
        <dbReference type="SAM" id="MobiDB-lite"/>
    </source>
</evidence>
<evidence type="ECO:0000313" key="2">
    <source>
        <dbReference type="EMBL" id="MPM70144.1"/>
    </source>
</evidence>
<sequence length="125" mass="13598">MNMSPTETPVMDAYTTNAMEGGMTMAIEEAVAIMAEEKGAEKPPRLIMAGIRMIPSAATVAGPEPEIAPKKQATTTHTMAMPPRRCPMQSSMNWTRRVEIPAFAMMLPDRTKNGIASSRNFAMPL</sequence>
<organism evidence="2">
    <name type="scientific">bioreactor metagenome</name>
    <dbReference type="NCBI Taxonomy" id="1076179"/>
    <lineage>
        <taxon>unclassified sequences</taxon>
        <taxon>metagenomes</taxon>
        <taxon>ecological metagenomes</taxon>
    </lineage>
</organism>